<gene>
    <name evidence="2" type="ORF">OLEA9_A055309</name>
</gene>
<evidence type="ECO:0000313" key="3">
    <source>
        <dbReference type="Proteomes" id="UP000594638"/>
    </source>
</evidence>
<dbReference type="Gramene" id="OE9A055309T1">
    <property type="protein sequence ID" value="OE9A055309C1"/>
    <property type="gene ID" value="OE9A055309"/>
</dbReference>
<feature type="compositionally biased region" description="Basic residues" evidence="1">
    <location>
        <begin position="592"/>
        <end position="607"/>
    </location>
</feature>
<dbReference type="InterPro" id="IPR044679">
    <property type="entry name" value="PWWP2-like"/>
</dbReference>
<keyword evidence="3" id="KW-1185">Reference proteome</keyword>
<feature type="compositionally biased region" description="Basic and acidic residues" evidence="1">
    <location>
        <begin position="100"/>
        <end position="116"/>
    </location>
</feature>
<dbReference type="OrthoDB" id="607790at2759"/>
<proteinExistence type="predicted"/>
<feature type="compositionally biased region" description="Polar residues" evidence="1">
    <location>
        <begin position="146"/>
        <end position="158"/>
    </location>
</feature>
<evidence type="ECO:0000256" key="1">
    <source>
        <dbReference type="SAM" id="MobiDB-lite"/>
    </source>
</evidence>
<organism evidence="2 3">
    <name type="scientific">Olea europaea subsp. europaea</name>
    <dbReference type="NCBI Taxonomy" id="158383"/>
    <lineage>
        <taxon>Eukaryota</taxon>
        <taxon>Viridiplantae</taxon>
        <taxon>Streptophyta</taxon>
        <taxon>Embryophyta</taxon>
        <taxon>Tracheophyta</taxon>
        <taxon>Spermatophyta</taxon>
        <taxon>Magnoliopsida</taxon>
        <taxon>eudicotyledons</taxon>
        <taxon>Gunneridae</taxon>
        <taxon>Pentapetalae</taxon>
        <taxon>asterids</taxon>
        <taxon>lamiids</taxon>
        <taxon>Lamiales</taxon>
        <taxon>Oleaceae</taxon>
        <taxon>Oleeae</taxon>
        <taxon>Olea</taxon>
    </lineage>
</organism>
<sequence>MLTSFFIFKIIDLSFLQYVEFISLLFTDNKRLENSCQSAFRDWYNLEKSKRVKAFRCGEYDECIEKAKATASNSSKKAVKYARREDAILHALELERKDHPEFMYGRDKQGGEDRVVDQSPTSFNPSKETDCIDEDLSCSEDDSDSAQELSQSGVSFENLSHLDPTKDQSRRRRTPNDSEDDGTEGIKRMRGLEDLGMGVVSSLKRKRSQTCHVHEFLKRKNRRRTLSKVLENTTMVSVPVVSEQLISPTGSSLPGASDSKVSELESNGSKKNNSMAINNNSDTTGVSCENESTNPSGHASDSSMVKSKQKENEISSELGLPNGDLFETLFDVPLVEEKHSAGLSSNISCVSQKAQIGAGAQSSQSSLVETLSLGNEELNESASTSSGTADIYNISQRMDQGTSEWQLKGKRNARSRKVDVNDGSSTCVVGRNVDFNCVSGSLPSDVCGYRLKSRPIAEIQVDEFPGWSRNIPHTAPDLPVPQRVLPYRHSRFTVNPKYDSSDFSLRHHNVGSVLYDVTLEVNASYRPQHVPYISLMSKLNGRPIIGHPLATEVLDDGFCDNLISGSECYSSSSELDGDGDQGTIRSSSGGRMSKHSRNSPKMQKTRKNGFLSKKIRMLSSLTGSQKRSEVEKKLVVEKLRGPAVACVPLNVVFSRINAALGPAPRLTSTSNI</sequence>
<feature type="compositionally biased region" description="Polar residues" evidence="1">
    <location>
        <begin position="264"/>
        <end position="306"/>
    </location>
</feature>
<dbReference type="PANTHER" id="PTHR33697:SF1">
    <property type="entry name" value="TUDOR_PWWP_MBT SUPERFAMILY PROTEIN"/>
    <property type="match status" value="1"/>
</dbReference>
<feature type="compositionally biased region" description="Acidic residues" evidence="1">
    <location>
        <begin position="131"/>
        <end position="145"/>
    </location>
</feature>
<dbReference type="AlphaFoldDB" id="A0A8S0PYN2"/>
<protein>
    <submittedName>
        <fullName evidence="2">Uncharacterized protein</fullName>
    </submittedName>
</protein>
<dbReference type="EMBL" id="CACTIH010000310">
    <property type="protein sequence ID" value="CAA2959189.1"/>
    <property type="molecule type" value="Genomic_DNA"/>
</dbReference>
<comment type="caution">
    <text evidence="2">The sequence shown here is derived from an EMBL/GenBank/DDBJ whole genome shotgun (WGS) entry which is preliminary data.</text>
</comment>
<feature type="compositionally biased region" description="Basic and acidic residues" evidence="1">
    <location>
        <begin position="184"/>
        <end position="193"/>
    </location>
</feature>
<evidence type="ECO:0000313" key="2">
    <source>
        <dbReference type="EMBL" id="CAA2959189.1"/>
    </source>
</evidence>
<feature type="region of interest" description="Disordered" evidence="1">
    <location>
        <begin position="246"/>
        <end position="320"/>
    </location>
</feature>
<dbReference type="PANTHER" id="PTHR33697">
    <property type="entry name" value="T17B22.17 PROTEIN-RELATED"/>
    <property type="match status" value="1"/>
</dbReference>
<feature type="region of interest" description="Disordered" evidence="1">
    <location>
        <begin position="100"/>
        <end position="193"/>
    </location>
</feature>
<reference evidence="2 3" key="1">
    <citation type="submission" date="2019-12" db="EMBL/GenBank/DDBJ databases">
        <authorList>
            <person name="Alioto T."/>
            <person name="Alioto T."/>
            <person name="Gomez Garrido J."/>
        </authorList>
    </citation>
    <scope>NUCLEOTIDE SEQUENCE [LARGE SCALE GENOMIC DNA]</scope>
</reference>
<feature type="region of interest" description="Disordered" evidence="1">
    <location>
        <begin position="569"/>
        <end position="609"/>
    </location>
</feature>
<accession>A0A8S0PYN2</accession>
<dbReference type="Proteomes" id="UP000594638">
    <property type="component" value="Unassembled WGS sequence"/>
</dbReference>
<name>A0A8S0PYN2_OLEEU</name>